<evidence type="ECO:0000313" key="1">
    <source>
        <dbReference type="EMBL" id="KGN93643.1"/>
    </source>
</evidence>
<comment type="caution">
    <text evidence="1">The sequence shown here is derived from an EMBL/GenBank/DDBJ whole genome shotgun (WGS) entry which is preliminary data.</text>
</comment>
<keyword evidence="2" id="KW-1185">Reference proteome</keyword>
<protein>
    <recommendedName>
        <fullName evidence="3">Hydrolase TatD</fullName>
    </recommendedName>
</protein>
<sequence length="225" mass="25428">MQYIDSHTHLSHLRQYADRPDCMALFVVDPIQEELPSGSNFLTIGIHPMSLRQDLTLEEGESILREYLQNPKGNNIVAIGEIGWDRRSSISLDEQTAWVEMQLRIASEYCLPCLFHMVGGWDRLLSLASVRGLLPDPPAWIVHGFRGKQMLLEQLYRASIIVSLRVVPSDPGILSWLKEKPFLLESDESSQDITDVYSVFAEALGISIGDLKAHIYKAFLANIHI</sequence>
<dbReference type="PANTHER" id="PTHR46124:SF2">
    <property type="entry name" value="D-AMINOACYL-TRNA DEACYLASE"/>
    <property type="match status" value="1"/>
</dbReference>
<evidence type="ECO:0008006" key="3">
    <source>
        <dbReference type="Google" id="ProtNLM"/>
    </source>
</evidence>
<dbReference type="RefSeq" id="WP_081964493.1">
    <property type="nucleotide sequence ID" value="NZ_JQZV01000001.1"/>
</dbReference>
<dbReference type="Gene3D" id="3.20.20.140">
    <property type="entry name" value="Metal-dependent hydrolases"/>
    <property type="match status" value="1"/>
</dbReference>
<dbReference type="InterPro" id="IPR001130">
    <property type="entry name" value="TatD-like"/>
</dbReference>
<reference evidence="1 2" key="1">
    <citation type="submission" date="2014-08" db="EMBL/GenBank/DDBJ databases">
        <title>Porphyromonas canoris strain:OH2762 Genome sequencing.</title>
        <authorList>
            <person name="Wallis C."/>
            <person name="Deusch O."/>
            <person name="O'Flynn C."/>
            <person name="Davis I."/>
            <person name="Jospin G."/>
            <person name="Darling A.E."/>
            <person name="Coil D.A."/>
            <person name="Alexiev A."/>
            <person name="Horsfall A."/>
            <person name="Kirkwood N."/>
            <person name="Harris S."/>
            <person name="Eisen J.A."/>
        </authorList>
    </citation>
    <scope>NUCLEOTIDE SEQUENCE [LARGE SCALE GENOMIC DNA]</scope>
    <source>
        <strain evidence="2">COT-108 OH2762</strain>
    </source>
</reference>
<accession>A0ABR4XN69</accession>
<evidence type="ECO:0000313" key="2">
    <source>
        <dbReference type="Proteomes" id="UP000030101"/>
    </source>
</evidence>
<proteinExistence type="predicted"/>
<dbReference type="SUPFAM" id="SSF51556">
    <property type="entry name" value="Metallo-dependent hydrolases"/>
    <property type="match status" value="1"/>
</dbReference>
<dbReference type="Pfam" id="PF01026">
    <property type="entry name" value="TatD_DNase"/>
    <property type="match status" value="1"/>
</dbReference>
<dbReference type="Proteomes" id="UP000030101">
    <property type="component" value="Unassembled WGS sequence"/>
</dbReference>
<dbReference type="PANTHER" id="PTHR46124">
    <property type="entry name" value="D-AMINOACYL-TRNA DEACYLASE"/>
    <property type="match status" value="1"/>
</dbReference>
<name>A0ABR4XN69_9PORP</name>
<dbReference type="InterPro" id="IPR032466">
    <property type="entry name" value="Metal_Hydrolase"/>
</dbReference>
<gene>
    <name evidence="1" type="ORF">HQ43_00450</name>
</gene>
<organism evidence="1 2">
    <name type="scientific">Porphyromonas canoris</name>
    <dbReference type="NCBI Taxonomy" id="36875"/>
    <lineage>
        <taxon>Bacteria</taxon>
        <taxon>Pseudomonadati</taxon>
        <taxon>Bacteroidota</taxon>
        <taxon>Bacteroidia</taxon>
        <taxon>Bacteroidales</taxon>
        <taxon>Porphyromonadaceae</taxon>
        <taxon>Porphyromonas</taxon>
    </lineage>
</organism>
<dbReference type="EMBL" id="JQZV01000001">
    <property type="protein sequence ID" value="KGN93643.1"/>
    <property type="molecule type" value="Genomic_DNA"/>
</dbReference>